<feature type="compositionally biased region" description="Polar residues" evidence="1">
    <location>
        <begin position="286"/>
        <end position="301"/>
    </location>
</feature>
<feature type="region of interest" description="Disordered" evidence="1">
    <location>
        <begin position="197"/>
        <end position="218"/>
    </location>
</feature>
<gene>
    <name evidence="2" type="ORF">HO133_000513</name>
</gene>
<feature type="region of interest" description="Disordered" evidence="1">
    <location>
        <begin position="490"/>
        <end position="524"/>
    </location>
</feature>
<organism evidence="2 3">
    <name type="scientific">Letharia lupina</name>
    <dbReference type="NCBI Taxonomy" id="560253"/>
    <lineage>
        <taxon>Eukaryota</taxon>
        <taxon>Fungi</taxon>
        <taxon>Dikarya</taxon>
        <taxon>Ascomycota</taxon>
        <taxon>Pezizomycotina</taxon>
        <taxon>Lecanoromycetes</taxon>
        <taxon>OSLEUM clade</taxon>
        <taxon>Lecanoromycetidae</taxon>
        <taxon>Lecanorales</taxon>
        <taxon>Lecanorineae</taxon>
        <taxon>Parmeliaceae</taxon>
        <taxon>Letharia</taxon>
    </lineage>
</organism>
<dbReference type="RefSeq" id="XP_037152887.1">
    <property type="nucleotide sequence ID" value="XM_037291452.1"/>
</dbReference>
<feature type="region of interest" description="Disordered" evidence="1">
    <location>
        <begin position="346"/>
        <end position="381"/>
    </location>
</feature>
<feature type="region of interest" description="Disordered" evidence="1">
    <location>
        <begin position="672"/>
        <end position="692"/>
    </location>
</feature>
<sequence length="692" mass="77953">MANAVVPWDRRPEYLAYTDWTPVPGVTSYAFLSEYNLPDIMYQLHPCAEWRRFKDSPLPEPKYNPDGTVVYEQWTRPGQGRRPLLDFKLLPDKASFIVANAVFDDISTEEAWWYHEFVRRMDPRIRQRDIIMREEVSAERLRMTDQGYINIHLNTPGYRTYRPAWKMIAWHVTAGSGSGEESRTLNDRKRRVLDSLTDAQKDANTTRGNTPGLIDPALGEVSGNRVALPDLVLRKRGPRRANVNVSNTPATQLAQSAQVPQTPQAPQAPPQAPQAHEAPQAPQASHLYQNQQFPQSSRASSANIATAQFPVASARMGSSSQDFATMAAVPRQNDLRGYANAQARDAAAMPPPPLPHKPRNGKFSHPQKFGPHPDPPYSTNRQPEFDDTQASFMVVEDFRATATFDHVPRLEHQFMSDEEIATMSAKSDEAMAEILWMCEPFLGPVSKLQGPPPMDVSAEPPVLIEDLEMSFMLPIQAGGRVRGKWNEDAMPHPAQSMHARDMAQRTTPRLSEKQGTKRKECDGGNENLRHLQLDVERQERRPIKRVKSVHNANLQYINTASYHDAAHDAQQQHFDPHPQLGDYQSGYLHRQTFSGSALQGARAPRYGSFEDVDPYTCGAPSEGEYGRTIGQQPNQVVKPYQPQYYPVTSFRPNVPDHQPRRQRSVASPYIPVFTAKDQNPGHQTSTLQPRGL</sequence>
<name>A0A8H6FCV5_9LECA</name>
<proteinExistence type="predicted"/>
<dbReference type="Proteomes" id="UP000593566">
    <property type="component" value="Unassembled WGS sequence"/>
</dbReference>
<evidence type="ECO:0000313" key="2">
    <source>
        <dbReference type="EMBL" id="KAF6223670.1"/>
    </source>
</evidence>
<evidence type="ECO:0000256" key="1">
    <source>
        <dbReference type="SAM" id="MobiDB-lite"/>
    </source>
</evidence>
<feature type="compositionally biased region" description="Polar residues" evidence="1">
    <location>
        <begin position="676"/>
        <end position="692"/>
    </location>
</feature>
<reference evidence="2 3" key="1">
    <citation type="journal article" date="2020" name="Genomics">
        <title>Complete, high-quality genomes from long-read metagenomic sequencing of two wolf lichen thalli reveals enigmatic genome architecture.</title>
        <authorList>
            <person name="McKenzie S.K."/>
            <person name="Walston R.F."/>
            <person name="Allen J.L."/>
        </authorList>
    </citation>
    <scope>NUCLEOTIDE SEQUENCE [LARGE SCALE GENOMIC DNA]</scope>
    <source>
        <strain evidence="2">WasteWater1</strain>
    </source>
</reference>
<keyword evidence="3" id="KW-1185">Reference proteome</keyword>
<feature type="compositionally biased region" description="Low complexity" evidence="1">
    <location>
        <begin position="254"/>
        <end position="265"/>
    </location>
</feature>
<feature type="compositionally biased region" description="Low complexity" evidence="1">
    <location>
        <begin position="273"/>
        <end position="284"/>
    </location>
</feature>
<accession>A0A8H6FCV5</accession>
<feature type="compositionally biased region" description="Basic and acidic residues" evidence="1">
    <location>
        <begin position="510"/>
        <end position="524"/>
    </location>
</feature>
<dbReference type="EMBL" id="JACCJB010000010">
    <property type="protein sequence ID" value="KAF6223670.1"/>
    <property type="molecule type" value="Genomic_DNA"/>
</dbReference>
<evidence type="ECO:0000313" key="3">
    <source>
        <dbReference type="Proteomes" id="UP000593566"/>
    </source>
</evidence>
<dbReference type="GeneID" id="59328932"/>
<comment type="caution">
    <text evidence="2">The sequence shown here is derived from an EMBL/GenBank/DDBJ whole genome shotgun (WGS) entry which is preliminary data.</text>
</comment>
<protein>
    <submittedName>
        <fullName evidence="2">Uncharacterized protein</fullName>
    </submittedName>
</protein>
<dbReference type="AlphaFoldDB" id="A0A8H6FCV5"/>
<feature type="region of interest" description="Disordered" evidence="1">
    <location>
        <begin position="253"/>
        <end position="301"/>
    </location>
</feature>